<reference evidence="3 4" key="1">
    <citation type="submission" date="2017-02" db="EMBL/GenBank/DDBJ databases">
        <authorList>
            <person name="Peterson S.W."/>
        </authorList>
    </citation>
    <scope>NUCLEOTIDE SEQUENCE [LARGE SCALE GENOMIC DNA]</scope>
    <source>
        <strain evidence="3 4">DSM 25262</strain>
    </source>
</reference>
<dbReference type="STRING" id="688867.SAMN05660236_3095"/>
<dbReference type="PANTHER" id="PTHR43640">
    <property type="entry name" value="OS07G0260300 PROTEIN"/>
    <property type="match status" value="1"/>
</dbReference>
<dbReference type="PANTHER" id="PTHR43640:SF1">
    <property type="entry name" value="THIOREDOXIN-DEPENDENT PEROXIREDOXIN"/>
    <property type="match status" value="1"/>
</dbReference>
<dbReference type="PROSITE" id="PS51352">
    <property type="entry name" value="THIOREDOXIN_2"/>
    <property type="match status" value="1"/>
</dbReference>
<evidence type="ECO:0000256" key="1">
    <source>
        <dbReference type="SAM" id="SignalP"/>
    </source>
</evidence>
<protein>
    <submittedName>
        <fullName evidence="3">Peroxiredoxin</fullName>
    </submittedName>
</protein>
<dbReference type="EMBL" id="FUZU01000002">
    <property type="protein sequence ID" value="SKC74598.1"/>
    <property type="molecule type" value="Genomic_DNA"/>
</dbReference>
<dbReference type="InterPro" id="IPR013766">
    <property type="entry name" value="Thioredoxin_domain"/>
</dbReference>
<dbReference type="InterPro" id="IPR047262">
    <property type="entry name" value="PRX-like1"/>
</dbReference>
<evidence type="ECO:0000313" key="4">
    <source>
        <dbReference type="Proteomes" id="UP000190961"/>
    </source>
</evidence>
<accession>A0A1T5LGV7</accession>
<name>A0A1T5LGV7_9BACT</name>
<dbReference type="Proteomes" id="UP000190961">
    <property type="component" value="Unassembled WGS sequence"/>
</dbReference>
<evidence type="ECO:0000259" key="2">
    <source>
        <dbReference type="PROSITE" id="PS51352"/>
    </source>
</evidence>
<evidence type="ECO:0000313" key="3">
    <source>
        <dbReference type="EMBL" id="SKC74598.1"/>
    </source>
</evidence>
<dbReference type="Gene3D" id="3.40.30.10">
    <property type="entry name" value="Glutaredoxin"/>
    <property type="match status" value="1"/>
</dbReference>
<dbReference type="Pfam" id="PF00578">
    <property type="entry name" value="AhpC-TSA"/>
    <property type="match status" value="1"/>
</dbReference>
<dbReference type="GO" id="GO:0016209">
    <property type="term" value="F:antioxidant activity"/>
    <property type="evidence" value="ECO:0007669"/>
    <property type="project" value="InterPro"/>
</dbReference>
<feature type="domain" description="Thioredoxin" evidence="2">
    <location>
        <begin position="25"/>
        <end position="182"/>
    </location>
</feature>
<organism evidence="3 4">
    <name type="scientific">Ohtaekwangia koreensis</name>
    <dbReference type="NCBI Taxonomy" id="688867"/>
    <lineage>
        <taxon>Bacteria</taxon>
        <taxon>Pseudomonadati</taxon>
        <taxon>Bacteroidota</taxon>
        <taxon>Cytophagia</taxon>
        <taxon>Cytophagales</taxon>
        <taxon>Fulvivirgaceae</taxon>
        <taxon>Ohtaekwangia</taxon>
    </lineage>
</organism>
<sequence length="203" mass="22165">MKQTKLTVLLALSLVLLFAGRTPKYEVGDTVAEFKLKNVDGKQVALSDYTSSKGVIVIFDCNTCPYSKAYNDRIQALSKSYGPKGFPLIAINANSPEISPGDSFEEMVAVAKRKNYDFPYLVDETQQVAKAFGASNTPHVFVLQRDGKDFKVAYIGAIDNNTRDEASADKKYVEQAVDALLAGKPVPTTKTKAIGCGIKWKNV</sequence>
<dbReference type="SUPFAM" id="SSF52833">
    <property type="entry name" value="Thioredoxin-like"/>
    <property type="match status" value="1"/>
</dbReference>
<dbReference type="InterPro" id="IPR000866">
    <property type="entry name" value="AhpC/TSA"/>
</dbReference>
<keyword evidence="4" id="KW-1185">Reference proteome</keyword>
<dbReference type="InterPro" id="IPR036249">
    <property type="entry name" value="Thioredoxin-like_sf"/>
</dbReference>
<dbReference type="GO" id="GO:0016491">
    <property type="term" value="F:oxidoreductase activity"/>
    <property type="evidence" value="ECO:0007669"/>
    <property type="project" value="InterPro"/>
</dbReference>
<dbReference type="AlphaFoldDB" id="A0A1T5LGV7"/>
<feature type="chain" id="PRO_5013001868" evidence="1">
    <location>
        <begin position="25"/>
        <end position="203"/>
    </location>
</feature>
<dbReference type="RefSeq" id="WP_079687649.1">
    <property type="nucleotide sequence ID" value="NZ_FUZU01000002.1"/>
</dbReference>
<proteinExistence type="predicted"/>
<dbReference type="CDD" id="cd02969">
    <property type="entry name" value="PRX_like1"/>
    <property type="match status" value="1"/>
</dbReference>
<feature type="signal peptide" evidence="1">
    <location>
        <begin position="1"/>
        <end position="24"/>
    </location>
</feature>
<keyword evidence="1" id="KW-0732">Signal</keyword>
<dbReference type="OrthoDB" id="9809746at2"/>
<gene>
    <name evidence="3" type="ORF">SAMN05660236_3095</name>
</gene>